<keyword evidence="3" id="KW-1185">Reference proteome</keyword>
<evidence type="ECO:0000313" key="3">
    <source>
        <dbReference type="Proteomes" id="UP000054538"/>
    </source>
</evidence>
<dbReference type="OrthoDB" id="2657552at2759"/>
<feature type="region of interest" description="Disordered" evidence="1">
    <location>
        <begin position="74"/>
        <end position="95"/>
    </location>
</feature>
<proteinExistence type="predicted"/>
<protein>
    <submittedName>
        <fullName evidence="2">Uncharacterized protein</fullName>
    </submittedName>
</protein>
<dbReference type="HOGENOM" id="CLU_116838_0_0_1"/>
<evidence type="ECO:0000313" key="2">
    <source>
        <dbReference type="EMBL" id="KIK79649.1"/>
    </source>
</evidence>
<dbReference type="InParanoid" id="A0A0D0DF62"/>
<name>A0A0D0DF62_9AGAM</name>
<gene>
    <name evidence="2" type="ORF">PAXRUDRAFT_16234</name>
</gene>
<accession>A0A0D0DF62</accession>
<reference evidence="3" key="2">
    <citation type="submission" date="2015-01" db="EMBL/GenBank/DDBJ databases">
        <title>Evolutionary Origins and Diversification of the Mycorrhizal Mutualists.</title>
        <authorList>
            <consortium name="DOE Joint Genome Institute"/>
            <consortium name="Mycorrhizal Genomics Consortium"/>
            <person name="Kohler A."/>
            <person name="Kuo A."/>
            <person name="Nagy L.G."/>
            <person name="Floudas D."/>
            <person name="Copeland A."/>
            <person name="Barry K.W."/>
            <person name="Cichocki N."/>
            <person name="Veneault-Fourrey C."/>
            <person name="LaButti K."/>
            <person name="Lindquist E.A."/>
            <person name="Lipzen A."/>
            <person name="Lundell T."/>
            <person name="Morin E."/>
            <person name="Murat C."/>
            <person name="Riley R."/>
            <person name="Ohm R."/>
            <person name="Sun H."/>
            <person name="Tunlid A."/>
            <person name="Henrissat B."/>
            <person name="Grigoriev I.V."/>
            <person name="Hibbett D.S."/>
            <person name="Martin F."/>
        </authorList>
    </citation>
    <scope>NUCLEOTIDE SEQUENCE [LARGE SCALE GENOMIC DNA]</scope>
    <source>
        <strain evidence="3">Ve08.2h10</strain>
    </source>
</reference>
<organism evidence="2 3">
    <name type="scientific">Paxillus rubicundulus Ve08.2h10</name>
    <dbReference type="NCBI Taxonomy" id="930991"/>
    <lineage>
        <taxon>Eukaryota</taxon>
        <taxon>Fungi</taxon>
        <taxon>Dikarya</taxon>
        <taxon>Basidiomycota</taxon>
        <taxon>Agaricomycotina</taxon>
        <taxon>Agaricomycetes</taxon>
        <taxon>Agaricomycetidae</taxon>
        <taxon>Boletales</taxon>
        <taxon>Paxilineae</taxon>
        <taxon>Paxillaceae</taxon>
        <taxon>Paxillus</taxon>
    </lineage>
</organism>
<dbReference type="EMBL" id="KN826223">
    <property type="protein sequence ID" value="KIK79649.1"/>
    <property type="molecule type" value="Genomic_DNA"/>
</dbReference>
<sequence length="194" mass="21728">MGQIIDNDHNVTTLSNVIVMDIEELHASWKTYHINVTTDIPGDLSLVLCLKAKDTKQPQSNRNSNNNSILVKQPQSISSEDGAHVKQPQSNNSDSESIQVFNADITMVEQPEPIHPRKASLRLHKVIAKLVRLLHLTRSKSCFTKAIKVQSPLKVHTKNKKKDLNVPLIVNPDQFLLPTQMSPLIAYYTPPADN</sequence>
<dbReference type="AlphaFoldDB" id="A0A0D0DF62"/>
<dbReference type="Proteomes" id="UP000054538">
    <property type="component" value="Unassembled WGS sequence"/>
</dbReference>
<reference evidence="2 3" key="1">
    <citation type="submission" date="2014-04" db="EMBL/GenBank/DDBJ databases">
        <authorList>
            <consortium name="DOE Joint Genome Institute"/>
            <person name="Kuo A."/>
            <person name="Kohler A."/>
            <person name="Jargeat P."/>
            <person name="Nagy L.G."/>
            <person name="Floudas D."/>
            <person name="Copeland A."/>
            <person name="Barry K.W."/>
            <person name="Cichocki N."/>
            <person name="Veneault-Fourrey C."/>
            <person name="LaButti K."/>
            <person name="Lindquist E.A."/>
            <person name="Lipzen A."/>
            <person name="Lundell T."/>
            <person name="Morin E."/>
            <person name="Murat C."/>
            <person name="Sun H."/>
            <person name="Tunlid A."/>
            <person name="Henrissat B."/>
            <person name="Grigoriev I.V."/>
            <person name="Hibbett D.S."/>
            <person name="Martin F."/>
            <person name="Nordberg H.P."/>
            <person name="Cantor M.N."/>
            <person name="Hua S.X."/>
        </authorList>
    </citation>
    <scope>NUCLEOTIDE SEQUENCE [LARGE SCALE GENOMIC DNA]</scope>
    <source>
        <strain evidence="2 3">Ve08.2h10</strain>
    </source>
</reference>
<evidence type="ECO:0000256" key="1">
    <source>
        <dbReference type="SAM" id="MobiDB-lite"/>
    </source>
</evidence>